<keyword evidence="3" id="KW-1185">Reference proteome</keyword>
<proteinExistence type="predicted"/>
<evidence type="ECO:0000313" key="3">
    <source>
        <dbReference type="Proteomes" id="UP000008810"/>
    </source>
</evidence>
<gene>
    <name evidence="1" type="ORF">BRADI_3g47082v3</name>
</gene>
<reference evidence="1" key="2">
    <citation type="submission" date="2017-06" db="EMBL/GenBank/DDBJ databases">
        <title>WGS assembly of Brachypodium distachyon.</title>
        <authorList>
            <consortium name="The International Brachypodium Initiative"/>
            <person name="Lucas S."/>
            <person name="Harmon-Smith M."/>
            <person name="Lail K."/>
            <person name="Tice H."/>
            <person name="Grimwood J."/>
            <person name="Bruce D."/>
            <person name="Barry K."/>
            <person name="Shu S."/>
            <person name="Lindquist E."/>
            <person name="Wang M."/>
            <person name="Pitluck S."/>
            <person name="Vogel J.P."/>
            <person name="Garvin D.F."/>
            <person name="Mockler T.C."/>
            <person name="Schmutz J."/>
            <person name="Rokhsar D."/>
            <person name="Bevan M.W."/>
        </authorList>
    </citation>
    <scope>NUCLEOTIDE SEQUENCE</scope>
    <source>
        <strain evidence="1">Bd21</strain>
    </source>
</reference>
<dbReference type="EMBL" id="CM000882">
    <property type="protein sequence ID" value="PNT68923.1"/>
    <property type="molecule type" value="Genomic_DNA"/>
</dbReference>
<dbReference type="InParanoid" id="A0A2K2D3R7"/>
<organism evidence="1">
    <name type="scientific">Brachypodium distachyon</name>
    <name type="common">Purple false brome</name>
    <name type="synonym">Trachynia distachya</name>
    <dbReference type="NCBI Taxonomy" id="15368"/>
    <lineage>
        <taxon>Eukaryota</taxon>
        <taxon>Viridiplantae</taxon>
        <taxon>Streptophyta</taxon>
        <taxon>Embryophyta</taxon>
        <taxon>Tracheophyta</taxon>
        <taxon>Spermatophyta</taxon>
        <taxon>Magnoliopsida</taxon>
        <taxon>Liliopsida</taxon>
        <taxon>Poales</taxon>
        <taxon>Poaceae</taxon>
        <taxon>BOP clade</taxon>
        <taxon>Pooideae</taxon>
        <taxon>Stipodae</taxon>
        <taxon>Brachypodieae</taxon>
        <taxon>Brachypodium</taxon>
    </lineage>
</organism>
<evidence type="ECO:0000313" key="2">
    <source>
        <dbReference type="EnsemblPlants" id="PNT68923"/>
    </source>
</evidence>
<sequence length="91" mass="10102">MAAHPPTNSISPRLPPLWGARMSYRSLQVAKASASVNQPTPEFCVIELEREAKRARLMVIRNLFPQQHHIGFSHEAVIPPPTPPKKVSATL</sequence>
<protein>
    <submittedName>
        <fullName evidence="1 2">Uncharacterized protein</fullName>
    </submittedName>
</protein>
<reference evidence="2" key="3">
    <citation type="submission" date="2018-08" db="UniProtKB">
        <authorList>
            <consortium name="EnsemblPlants"/>
        </authorList>
    </citation>
    <scope>IDENTIFICATION</scope>
    <source>
        <strain evidence="2">cv. Bd21</strain>
    </source>
</reference>
<dbReference type="Proteomes" id="UP000008810">
    <property type="component" value="Chromosome 3"/>
</dbReference>
<name>A0A2K2D3R7_BRADI</name>
<dbReference type="EnsemblPlants" id="PNT68923">
    <property type="protein sequence ID" value="PNT68923"/>
    <property type="gene ID" value="BRADI_3g47082v3"/>
</dbReference>
<dbReference type="Gramene" id="PNT68923">
    <property type="protein sequence ID" value="PNT68923"/>
    <property type="gene ID" value="BRADI_3g47082v3"/>
</dbReference>
<dbReference type="AlphaFoldDB" id="A0A2K2D3R7"/>
<accession>A0A2K2D3R7</accession>
<evidence type="ECO:0000313" key="1">
    <source>
        <dbReference type="EMBL" id="PNT68923.1"/>
    </source>
</evidence>
<reference evidence="1 2" key="1">
    <citation type="journal article" date="2010" name="Nature">
        <title>Genome sequencing and analysis of the model grass Brachypodium distachyon.</title>
        <authorList>
            <consortium name="International Brachypodium Initiative"/>
        </authorList>
    </citation>
    <scope>NUCLEOTIDE SEQUENCE [LARGE SCALE GENOMIC DNA]</scope>
    <source>
        <strain evidence="1 2">Bd21</strain>
    </source>
</reference>